<dbReference type="InterPro" id="IPR000601">
    <property type="entry name" value="PKD_dom"/>
</dbReference>
<dbReference type="NCBIfam" id="TIGR04183">
    <property type="entry name" value="Por_Secre_tail"/>
    <property type="match status" value="1"/>
</dbReference>
<dbReference type="InterPro" id="IPR035986">
    <property type="entry name" value="PKD_dom_sf"/>
</dbReference>
<name>A0ABT8F9A5_9BACT</name>
<dbReference type="InterPro" id="IPR013783">
    <property type="entry name" value="Ig-like_fold"/>
</dbReference>
<comment type="caution">
    <text evidence="2">The sequence shown here is derived from an EMBL/GenBank/DDBJ whole genome shotgun (WGS) entry which is preliminary data.</text>
</comment>
<dbReference type="SUPFAM" id="SSF49299">
    <property type="entry name" value="PKD domain"/>
    <property type="match status" value="1"/>
</dbReference>
<dbReference type="Pfam" id="PF19406">
    <property type="entry name" value="PKD_5"/>
    <property type="match status" value="3"/>
</dbReference>
<dbReference type="Gene3D" id="2.60.40.10">
    <property type="entry name" value="Immunoglobulins"/>
    <property type="match status" value="1"/>
</dbReference>
<keyword evidence="3" id="KW-1185">Reference proteome</keyword>
<protein>
    <submittedName>
        <fullName evidence="2">PKD domain-containing protein</fullName>
    </submittedName>
</protein>
<dbReference type="InterPro" id="IPR045828">
    <property type="entry name" value="PKD_Bacteroidetes"/>
</dbReference>
<dbReference type="SMART" id="SM00089">
    <property type="entry name" value="PKD"/>
    <property type="match status" value="2"/>
</dbReference>
<proteinExistence type="predicted"/>
<dbReference type="RefSeq" id="WP_320005417.1">
    <property type="nucleotide sequence ID" value="NZ_JAUHJS010000009.1"/>
</dbReference>
<dbReference type="Pfam" id="PF18911">
    <property type="entry name" value="PKD_4"/>
    <property type="match status" value="1"/>
</dbReference>
<dbReference type="Pfam" id="PF18962">
    <property type="entry name" value="Por_Secre_tail"/>
    <property type="match status" value="1"/>
</dbReference>
<dbReference type="CDD" id="cd00146">
    <property type="entry name" value="PKD"/>
    <property type="match status" value="1"/>
</dbReference>
<evidence type="ECO:0000259" key="1">
    <source>
        <dbReference type="PROSITE" id="PS50093"/>
    </source>
</evidence>
<reference evidence="2" key="1">
    <citation type="submission" date="2023-06" db="EMBL/GenBank/DDBJ databases">
        <title>Cytophagales bacterium Strain LB-30, isolated from soil.</title>
        <authorList>
            <person name="Liu B."/>
        </authorList>
    </citation>
    <scope>NUCLEOTIDE SEQUENCE</scope>
    <source>
        <strain evidence="2">LB-30</strain>
    </source>
</reference>
<sequence>MTSNDPDGAGPCAQVQDQVIITIDTEPTVYAGGNQIICEGSDVTLTAATANLAAGTVTWSSSGTGAFDNNNLVQATYTPSLDDVANGSVVLTIESSDPAGPCVLVSSAATITINPNPVVNAGSDFTSCQSTDIALSGTVSGGANTGSWFLISGTGALTASSTTSGTVTATYTPGLGDDGNTVSFELRSTDPLGPCTVVIDDLNVLINQDAVVDAGPSTLTICEGDDVSLSAVLSGAATSLTWTTSDGTGSFDNATDPNTFYSPSAGDISAGSIILRATTNDPDAGGPCVSTFDEIVVTITRAPVVSVMADFTACETDVVLLTGNISGNPVTVGTWEVISGNGILQNAVGNFGAASVEYVPDAADANTSVEIRLVSNDIDGAGPCAVAADTVVIYINEAAQVDAGAATLTICEGDVVSLSASIAGTTSTITWTSDSGHAGFADASLLNTTYTPSATDISNGSVKLYITTNDPDVAGPCLAVSDSITVTINRISTVDAGLDFDACQTDVVNVSGTIGGNGATTASWEIITGAGSLQNEATVSNTVSVEYVPDISDANTQVELRLVTNDIDGGGPCQVQADTVLITINEAAFVSAGTDQTICEDEDVSLAGSFSGAATSIIWTSPTGGTFDDNTSISAIYTPSATDISNGSVTLTIETDDPDAAGPCQVVSDQVVITINQKPRVDAASSAAVICQGENIALTGTTSGSTSTISWTAIPGDGTFSNSSSLTPNYTPGAADIANGSVKFKIFSTDTDGAGPCIVAVDSVEVTINPAPFVDAGANQTVCETDLVNLSGTISGSATLGTWSIVLGDGSLSASNTSAGNVTATYTPASTDVGNVVRLRLTTDDPDAGGPCGTVLDEIVLTVNEAATADAGTPSDYCQTDVISLSGTIGGSASSGTWTITSGTGTLGASTTTGTTVTASYTPGASDAGNTVILRLTTNDPDASGPCSVVFSEVTHNIFLAPTVSAGSNATICEGQTVSLSGTSGGSTSSVTWTAVPGGGAFGDATSLSTTYQPSPADIANGSVLFTLSSDDPTGPCSIVTSTKTVTINQAAIVDAGVSQIVCEGDVVSLAGSISGSASSATWSSSMGGTFSNPASLTSTYAPSATDISAGTVTLALTTNDPDGSGPCAAVMDQVTIQINQAATVNAGSNQLTCENAPFEVTGTIGGSATSGTWSIVSGNGTLSASSVVSTNVSATYTPTVSDAGTTVVLRLTTNDPDGADACTVKSDDMNLQIEREPIVSAGTDAAICAYDTYSLSGKSSANYYSSLAWTTSGDGTFSNANALAPTYTPGTNDIANGSVVLSLEAFGLNACASNTASMTLTVKPIPVINDPADIYLCPGESITPPAFSASLSGGTFSWSITTSSLTIGATSGTGNMPLVTANANSDGVNKTSTVTINYTLNGCLAASETFSIIVKPKPVTTAVSDIIVCPGETVEALFNSNVSGATFNWTNTNTNIGLPASGSGNISYTAPENLTGSSFVGTITFNASANSCVSDNRTFRITVRPRPVMNPVSEIVVCPGEPITTFFTSNVTGAGFTWSNDNTLTGIAASGNGNLNFVAASNSTTSDRVSTITVYGSRDGCEGDAIQFNVRVKPRPVLTAPSSISVCPGEVVPEKIFTDNFSGETTFNWSVINASAVGLSSASGTGSVPSFTANANNTGNPIQAVVTVTSSLNGCTSVAANYTITVKPTPIITNSSIPSIAVCAGDSYSYNFGSNVTGTTYSWTNSNPAIGLAASGTGNISFTGSVNTTGADIVATIVLSPVANGCAGPDKEFTITLKATPVIETVINQSYCPEEDVLVDFIANTTGETFTWSNSNPAIGLAATGTGDISFKATANTSGSDIVSTITYSATRNGCISEVKNFTITIKHQPVVNAVADLSNCSGTAVSIIDLSDNTGLGIISWSATNSAEIGLSAASGTGDIPAFTLAENTTGSAITSTITFTSEVNGCISLPESFDITVYPTPVLTNTDVVLCNGETANILFEQNTSGTHTYTWTNSNTAVGLFNPSGSGQLPPFNAVNTGTSDIISQISVEATSPDGCVSQLSSFNIVVKPNPRITNSALQLNQTICSGDLVSLVPTSNLSGIRFEWVLTEPGTNVTHTATSGEGEISDVVENLTNQQQTLIYTITPITEEGAICTGESEELLVFVKPKPTLTLGATEYFVCSGNAQSIDLSNPNVVSGTSYEWTVSANNSQANAGSGSVLNPTLINTDIQVDTLTYTINAVANDCRSESQEVTVYVYPDVFVSVEPDFVVCEGEDIILRGTASGNVNGVFWEKVGAGGNFINQFSNEAIYKMVPSDYGRTIEFRFTATDPDRNGPCVNKTQSVFVTINTRTALSFQNTETNLCVTSNDDVLLSAFPAGGEFSGTGVYLSVDDNRYYFSPATADLGTHVVNYSFTNASGCTSEVSKEFEVSTGPVATFNIAGYDLDEEVILCKNQSRVILNPVVEGGTFSQIAGITTTGSETTFDPSSLASGTYQVTYSISQNNSCTDQFTRTIKVLPAPELTIEPLDLCDNRVRFTALVNGLIAPDEVLEDEDYSWTVSKDGITVTGIGREYVHEFNQSAGLYTITLFVHTSLGCTFSKEFNGGFTVNSVTTKPDFSLSGICQNEATSFTDASQFKFGNAVSWTWDFGDPSSADNTSNLQNPSHVFSSFGAYQVKLLVSSDKGCTQEISKTVNILPSISPTAQSPYLQNFENGEAGWYADYDRTRQNRPSTWEFGTPEGEVINAAKSGIKAWVTSLEGKYPANERSYVVGPCFDLSQLQKPMLSLALWSDVARQSDGAVIQYSFDLENWTLLGDMGRGLGWYNQENIVSNPQALEAIVGNVGWSNTSDGWYTASYALDELKALGDKVTFRVVFASDGSSFSDGEGFAFDDFYVGERNKNLLIEHFTNFNASNYSRSAEFSDVLSNPVLAQDVINLQYHTSFPQKDSISARGSVDSDTRALNYGLSEVPALVANGRLIEATSEQAIIDTLVALSLEVPQVLINLSYDASSPATIVAAAATIQPFTPIEEPLDVYFGVVENEVNLSNGESIKGLLRRLAPDPTGLRIEHLLQAQEFTMAWDIESVYDVSNLGIVCFVVNSRTKEVLQSAFVPVSGNKVAPVISGVDDLIRHAGAIQLYPNPASQEVAIRFDQALNDNISYQLVDSRGATVSQGVLAGGQSQFSLDVSAYRQGVYFIHLKSASGTSTHLKFMITR</sequence>
<dbReference type="InterPro" id="IPR022409">
    <property type="entry name" value="PKD/Chitinase_dom"/>
</dbReference>
<dbReference type="EMBL" id="JAUHJS010000009">
    <property type="protein sequence ID" value="MDN4166878.1"/>
    <property type="molecule type" value="Genomic_DNA"/>
</dbReference>
<organism evidence="2 3">
    <name type="scientific">Shiella aurantiaca</name>
    <dbReference type="NCBI Taxonomy" id="3058365"/>
    <lineage>
        <taxon>Bacteria</taxon>
        <taxon>Pseudomonadati</taxon>
        <taxon>Bacteroidota</taxon>
        <taxon>Cytophagia</taxon>
        <taxon>Cytophagales</taxon>
        <taxon>Shiellaceae</taxon>
        <taxon>Shiella</taxon>
    </lineage>
</organism>
<dbReference type="PROSITE" id="PS50093">
    <property type="entry name" value="PKD"/>
    <property type="match status" value="1"/>
</dbReference>
<accession>A0ABT8F9A5</accession>
<feature type="domain" description="PKD" evidence="1">
    <location>
        <begin position="2621"/>
        <end position="2684"/>
    </location>
</feature>
<dbReference type="Proteomes" id="UP001168552">
    <property type="component" value="Unassembled WGS sequence"/>
</dbReference>
<evidence type="ECO:0000313" key="2">
    <source>
        <dbReference type="EMBL" id="MDN4166878.1"/>
    </source>
</evidence>
<dbReference type="InterPro" id="IPR026444">
    <property type="entry name" value="Secre_tail"/>
</dbReference>
<gene>
    <name evidence="2" type="ORF">QWY31_15305</name>
</gene>
<evidence type="ECO:0000313" key="3">
    <source>
        <dbReference type="Proteomes" id="UP001168552"/>
    </source>
</evidence>